<dbReference type="EMBL" id="FNBI01000002">
    <property type="protein sequence ID" value="SDF06190.1"/>
    <property type="molecule type" value="Genomic_DNA"/>
</dbReference>
<dbReference type="PIRSF" id="PIRSF019455">
    <property type="entry name" value="CopR_AtkY"/>
    <property type="match status" value="1"/>
</dbReference>
<dbReference type="RefSeq" id="WP_149681556.1">
    <property type="nucleotide sequence ID" value="NZ_FNBI01000002.1"/>
</dbReference>
<dbReference type="Gene3D" id="1.10.4040.10">
    <property type="entry name" value="Penicillinase repressor domain"/>
    <property type="match status" value="1"/>
</dbReference>
<protein>
    <submittedName>
        <fullName evidence="5">CopY family transcriptional repressor</fullName>
    </submittedName>
    <submittedName>
        <fullName evidence="6">Predicted transcriptional regulator</fullName>
    </submittedName>
</protein>
<dbReference type="EMBL" id="WSUT01000005">
    <property type="protein sequence ID" value="MWC44428.1"/>
    <property type="molecule type" value="Genomic_DNA"/>
</dbReference>
<keyword evidence="4" id="KW-0804">Transcription</keyword>
<sequence length="122" mass="13678">MVERISDAEHAVMEVLWDDAPLTAQDVAERVDPDRGWSANTVKTLLGRLLAKKAIVHEEDGRRYLYRPAVARGDYVEGESRRLIDRLFGGRLTPLVAHLAERDALSADDIAEIEALLKELKS</sequence>
<keyword evidence="7" id="KW-1185">Reference proteome</keyword>
<keyword evidence="2" id="KW-0805">Transcription regulation</keyword>
<accession>A0A1G7I0B7</accession>
<evidence type="ECO:0000256" key="1">
    <source>
        <dbReference type="ARBA" id="ARBA00011046"/>
    </source>
</evidence>
<evidence type="ECO:0000313" key="7">
    <source>
        <dbReference type="Proteomes" id="UP000323502"/>
    </source>
</evidence>
<evidence type="ECO:0000256" key="3">
    <source>
        <dbReference type="ARBA" id="ARBA00023125"/>
    </source>
</evidence>
<reference evidence="6 7" key="1">
    <citation type="submission" date="2016-10" db="EMBL/GenBank/DDBJ databases">
        <authorList>
            <person name="Varghese N."/>
            <person name="Submissions S."/>
        </authorList>
    </citation>
    <scope>NUCLEOTIDE SEQUENCE [LARGE SCALE GENOMIC DNA]</scope>
    <source>
        <strain evidence="6 7">S7-754</strain>
    </source>
</reference>
<dbReference type="InterPro" id="IPR036390">
    <property type="entry name" value="WH_DNA-bd_sf"/>
</dbReference>
<dbReference type="SUPFAM" id="SSF46785">
    <property type="entry name" value="Winged helix' DNA-binding domain"/>
    <property type="match status" value="1"/>
</dbReference>
<keyword evidence="3" id="KW-0238">DNA-binding</keyword>
<dbReference type="Proteomes" id="UP000323502">
    <property type="component" value="Unassembled WGS sequence"/>
</dbReference>
<evidence type="ECO:0000313" key="8">
    <source>
        <dbReference type="Proteomes" id="UP000436801"/>
    </source>
</evidence>
<dbReference type="GO" id="GO:0003677">
    <property type="term" value="F:DNA binding"/>
    <property type="evidence" value="ECO:0007669"/>
    <property type="project" value="UniProtKB-KW"/>
</dbReference>
<dbReference type="InterPro" id="IPR036388">
    <property type="entry name" value="WH-like_DNA-bd_sf"/>
</dbReference>
<dbReference type="OrthoDB" id="279010at2"/>
<evidence type="ECO:0000256" key="2">
    <source>
        <dbReference type="ARBA" id="ARBA00023015"/>
    </source>
</evidence>
<dbReference type="Proteomes" id="UP000436801">
    <property type="component" value="Unassembled WGS sequence"/>
</dbReference>
<evidence type="ECO:0000313" key="6">
    <source>
        <dbReference type="EMBL" id="SDF06190.1"/>
    </source>
</evidence>
<dbReference type="Gene3D" id="1.10.10.10">
    <property type="entry name" value="Winged helix-like DNA-binding domain superfamily/Winged helix DNA-binding domain"/>
    <property type="match status" value="1"/>
</dbReference>
<proteinExistence type="inferred from homology"/>
<reference evidence="5 8" key="2">
    <citation type="submission" date="2019-12" db="EMBL/GenBank/DDBJ databases">
        <authorList>
            <person name="Zheng J."/>
        </authorList>
    </citation>
    <scope>NUCLEOTIDE SEQUENCE [LARGE SCALE GENOMIC DNA]</scope>
    <source>
        <strain evidence="5 8">DSM 27347</strain>
    </source>
</reference>
<comment type="similarity">
    <text evidence="1">Belongs to the BlaI transcriptional regulatory family.</text>
</comment>
<gene>
    <name evidence="5" type="ORF">GQR91_12295</name>
    <name evidence="6" type="ORF">SAMN05216557_10268</name>
</gene>
<dbReference type="Pfam" id="PF03965">
    <property type="entry name" value="Penicillinase_R"/>
    <property type="match status" value="1"/>
</dbReference>
<dbReference type="InterPro" id="IPR005650">
    <property type="entry name" value="BlaI_family"/>
</dbReference>
<evidence type="ECO:0000313" key="5">
    <source>
        <dbReference type="EMBL" id="MWC44428.1"/>
    </source>
</evidence>
<evidence type="ECO:0000256" key="4">
    <source>
        <dbReference type="ARBA" id="ARBA00023163"/>
    </source>
</evidence>
<organism evidence="6 7">
    <name type="scientific">Sphingomonas carotinifaciens</name>
    <dbReference type="NCBI Taxonomy" id="1166323"/>
    <lineage>
        <taxon>Bacteria</taxon>
        <taxon>Pseudomonadati</taxon>
        <taxon>Pseudomonadota</taxon>
        <taxon>Alphaproteobacteria</taxon>
        <taxon>Sphingomonadales</taxon>
        <taxon>Sphingomonadaceae</taxon>
        <taxon>Sphingomonas</taxon>
    </lineage>
</organism>
<name>A0A1G7I0B7_9SPHN</name>
<dbReference type="AlphaFoldDB" id="A0A1G7I0B7"/>
<dbReference type="GO" id="GO:0045892">
    <property type="term" value="P:negative regulation of DNA-templated transcription"/>
    <property type="evidence" value="ECO:0007669"/>
    <property type="project" value="InterPro"/>
</dbReference>